<dbReference type="GO" id="GO:0006505">
    <property type="term" value="P:GPI anchor metabolic process"/>
    <property type="evidence" value="ECO:0007669"/>
    <property type="project" value="TreeGrafter"/>
</dbReference>
<name>A0A6A6PIE4_9PEZI</name>
<keyword evidence="17" id="KW-1185">Reference proteome</keyword>
<accession>A0A6A6PIE4</accession>
<evidence type="ECO:0000256" key="13">
    <source>
        <dbReference type="SAM" id="MobiDB-lite"/>
    </source>
</evidence>
<comment type="function">
    <text evidence="1 12">Involved in inositol deacylation of GPI-anchored proteins which plays important roles in the quality control and ER-associated degradation of GPI-anchored proteins.</text>
</comment>
<evidence type="ECO:0000313" key="16">
    <source>
        <dbReference type="EMBL" id="KAF2479566.1"/>
    </source>
</evidence>
<feature type="compositionally biased region" description="Polar residues" evidence="13">
    <location>
        <begin position="11"/>
        <end position="23"/>
    </location>
</feature>
<keyword evidence="10 12" id="KW-1133">Transmembrane helix</keyword>
<dbReference type="InterPro" id="IPR039529">
    <property type="entry name" value="PGAP1/BST1"/>
</dbReference>
<evidence type="ECO:0000313" key="17">
    <source>
        <dbReference type="Proteomes" id="UP000799767"/>
    </source>
</evidence>
<feature type="transmembrane region" description="Helical" evidence="12">
    <location>
        <begin position="931"/>
        <end position="950"/>
    </location>
</feature>
<feature type="transmembrane region" description="Helical" evidence="12">
    <location>
        <begin position="791"/>
        <end position="811"/>
    </location>
</feature>
<dbReference type="RefSeq" id="XP_033586136.1">
    <property type="nucleotide sequence ID" value="XM_033731684.1"/>
</dbReference>
<sequence length="1100" mass="121876">MAASTKESPRAANTPSGAQQSVKSAADRKTAREPRRSTNHDRRTSWPQTPASPPALAKTPLDPLSQSKENKQNGTEQQRSHMRSAWRCSLLTLATSACSILLLLTIVHSFLHRQQDPKGCAMSYMSPMFTRFTDFDTEHTRFASKYSLYLYREGGVHEDNRLKGIPVLFIPGNAGSYKQMRPIAAEAAHYFHDVLRHDAAALHNGKRPLDFFTVDFHEELTAFHGQTLLDQAEYLNEAIAYILALYLNSDRSLREPGLPEPKSVIILGHSMGGVVARTMLHMPNYQLNTINTIITLSAPHARAPISFDADMVSTYHEINTFWRDSFSAISPARNPLADVTLVSVAGGGLDTMIPSEYSSITSLVPDTHGFTVFTSSIPNVWTGMDHLAIMWCDQFRKALVKALFDVVDVRRPAQTGAQPDRVAALRRRLLTGMERVVDQTALHQDPTLFLTLEHSFTTMMAHGERLQLRSIGEAGLTRAHVMPVPSQLSAEGGKFTLLTDQTLGVGNDDAPISVFLCSVSPPPSGASILTFAMNHDTEGGGVGSTRLACKNAAADVSLLPASTNESTNAFGPAKPFSYLQYNVADLSDTQFVAVVENASEPLPGWLIAEFTTASDSTITISKGHHQILMNGLRRKLPADRPMMMEVKIPEVHATLFAYRFEIERRQCRHSESFAPLLRQYIQEPYESKYFVNARAGNINVHGISPYMPPPLSGGGASEGLSLQFWTDPACNSTMRISIHVDVLGSAGKLVMRYRAVFAAFPVLVVAIVLRKQFKVYDTTGVFMSFSHSMDQCLRTSLPTIFTALTFLGVAFSKASKGPWTANWLNSATSSTAEHAIDFTTNDLLLGNSDPFFWFLVPLFGLISVGICIAVNYIALTLLHLFAIAYSLIHRWTSRSDDPRKPATTNFASSTTQQRFMTIGVLLLLVSTIIPYQWAYLVLCFVQIITCTRALRTARETQSGHNSNFYNYTHAMLVVMLWILPLNMPVLIVWIHNLAVHWFSPFSTHHNLVCILPYILLVETMSMGNMVPRLTSRARYLTNTLIFGLALYAAIYGVTYAYRLHYLVNALCAWLSLIHLSNGPLSLARLSQYLPGSGNTTKKRP</sequence>
<feature type="transmembrane region" description="Helical" evidence="12">
    <location>
        <begin position="1003"/>
        <end position="1023"/>
    </location>
</feature>
<evidence type="ECO:0000256" key="3">
    <source>
        <dbReference type="ARBA" id="ARBA00006931"/>
    </source>
</evidence>
<keyword evidence="7 12" id="KW-0378">Hydrolase</keyword>
<evidence type="ECO:0000256" key="12">
    <source>
        <dbReference type="RuleBase" id="RU365011"/>
    </source>
</evidence>
<dbReference type="EMBL" id="MU001641">
    <property type="protein sequence ID" value="KAF2479566.1"/>
    <property type="molecule type" value="Genomic_DNA"/>
</dbReference>
<evidence type="ECO:0000256" key="9">
    <source>
        <dbReference type="ARBA" id="ARBA00022927"/>
    </source>
</evidence>
<protein>
    <recommendedName>
        <fullName evidence="4 12">GPI inositol-deacylase</fullName>
        <ecNumber evidence="12">3.1.-.-</ecNumber>
    </recommendedName>
</protein>
<dbReference type="GO" id="GO:0050185">
    <property type="term" value="F:phosphatidylinositol deacylase activity"/>
    <property type="evidence" value="ECO:0007669"/>
    <property type="project" value="TreeGrafter"/>
</dbReference>
<dbReference type="FunFam" id="3.40.50.1820:FF:000056">
    <property type="entry name" value="GPI inositol-deacylase"/>
    <property type="match status" value="1"/>
</dbReference>
<proteinExistence type="inferred from homology"/>
<dbReference type="InterPro" id="IPR029058">
    <property type="entry name" value="AB_hydrolase_fold"/>
</dbReference>
<dbReference type="Proteomes" id="UP000799767">
    <property type="component" value="Unassembled WGS sequence"/>
</dbReference>
<keyword evidence="9 12" id="KW-0653">Protein transport</keyword>
<dbReference type="AlphaFoldDB" id="A0A6A6PIE4"/>
<reference evidence="16" key="1">
    <citation type="journal article" date="2020" name="Stud. Mycol.">
        <title>101 Dothideomycetes genomes: a test case for predicting lifestyles and emergence of pathogens.</title>
        <authorList>
            <person name="Haridas S."/>
            <person name="Albert R."/>
            <person name="Binder M."/>
            <person name="Bloem J."/>
            <person name="Labutti K."/>
            <person name="Salamov A."/>
            <person name="Andreopoulos B."/>
            <person name="Baker S."/>
            <person name="Barry K."/>
            <person name="Bills G."/>
            <person name="Bluhm B."/>
            <person name="Cannon C."/>
            <person name="Castanera R."/>
            <person name="Culley D."/>
            <person name="Daum C."/>
            <person name="Ezra D."/>
            <person name="Gonzalez J."/>
            <person name="Henrissat B."/>
            <person name="Kuo A."/>
            <person name="Liang C."/>
            <person name="Lipzen A."/>
            <person name="Lutzoni F."/>
            <person name="Magnuson J."/>
            <person name="Mondo S."/>
            <person name="Nolan M."/>
            <person name="Ohm R."/>
            <person name="Pangilinan J."/>
            <person name="Park H.-J."/>
            <person name="Ramirez L."/>
            <person name="Alfaro M."/>
            <person name="Sun H."/>
            <person name="Tritt A."/>
            <person name="Yoshinaga Y."/>
            <person name="Zwiers L.-H."/>
            <person name="Turgeon B."/>
            <person name="Goodwin S."/>
            <person name="Spatafora J."/>
            <person name="Crous P."/>
            <person name="Grigoriev I."/>
        </authorList>
    </citation>
    <scope>NUCLEOTIDE SEQUENCE</scope>
    <source>
        <strain evidence="16">CBS 113389</strain>
    </source>
</reference>
<dbReference type="GO" id="GO:0005789">
    <property type="term" value="C:endoplasmic reticulum membrane"/>
    <property type="evidence" value="ECO:0007669"/>
    <property type="project" value="UniProtKB-SubCell"/>
</dbReference>
<feature type="compositionally biased region" description="Basic and acidic residues" evidence="13">
    <location>
        <begin position="25"/>
        <end position="44"/>
    </location>
</feature>
<organism evidence="16 17">
    <name type="scientific">Neohortaea acidophila</name>
    <dbReference type="NCBI Taxonomy" id="245834"/>
    <lineage>
        <taxon>Eukaryota</taxon>
        <taxon>Fungi</taxon>
        <taxon>Dikarya</taxon>
        <taxon>Ascomycota</taxon>
        <taxon>Pezizomycotina</taxon>
        <taxon>Dothideomycetes</taxon>
        <taxon>Dothideomycetidae</taxon>
        <taxon>Mycosphaerellales</taxon>
        <taxon>Teratosphaeriaceae</taxon>
        <taxon>Neohortaea</taxon>
    </lineage>
</organism>
<dbReference type="Gene3D" id="3.40.50.1820">
    <property type="entry name" value="alpha/beta hydrolase"/>
    <property type="match status" value="1"/>
</dbReference>
<dbReference type="Pfam" id="PF25140">
    <property type="entry name" value="PGAP1_TMD"/>
    <property type="match status" value="1"/>
</dbReference>
<evidence type="ECO:0000256" key="2">
    <source>
        <dbReference type="ARBA" id="ARBA00004477"/>
    </source>
</evidence>
<keyword evidence="5 12" id="KW-0813">Transport</keyword>
<dbReference type="InterPro" id="IPR012908">
    <property type="entry name" value="PGAP1-ab_dom-like"/>
</dbReference>
<evidence type="ECO:0000256" key="4">
    <source>
        <dbReference type="ARBA" id="ARBA00015856"/>
    </source>
</evidence>
<dbReference type="GeneID" id="54472686"/>
<dbReference type="EC" id="3.1.-.-" evidence="12"/>
<dbReference type="OrthoDB" id="348976at2759"/>
<feature type="transmembrane region" description="Helical" evidence="12">
    <location>
        <begin position="852"/>
        <end position="885"/>
    </location>
</feature>
<evidence type="ECO:0000256" key="10">
    <source>
        <dbReference type="ARBA" id="ARBA00022989"/>
    </source>
</evidence>
<dbReference type="GO" id="GO:0006888">
    <property type="term" value="P:endoplasmic reticulum to Golgi vesicle-mediated transport"/>
    <property type="evidence" value="ECO:0007669"/>
    <property type="project" value="TreeGrafter"/>
</dbReference>
<evidence type="ECO:0000256" key="1">
    <source>
        <dbReference type="ARBA" id="ARBA00003496"/>
    </source>
</evidence>
<feature type="domain" description="GPI inositol-deacylase PGAP1-like alpha/beta" evidence="14">
    <location>
        <begin position="162"/>
        <end position="405"/>
    </location>
</feature>
<keyword evidence="8 12" id="KW-0256">Endoplasmic reticulum</keyword>
<dbReference type="InterPro" id="IPR056824">
    <property type="entry name" value="PGAP1_TMD"/>
</dbReference>
<evidence type="ECO:0000256" key="5">
    <source>
        <dbReference type="ARBA" id="ARBA00022448"/>
    </source>
</evidence>
<comment type="subcellular location">
    <subcellularLocation>
        <location evidence="2">Endoplasmic reticulum membrane</location>
        <topology evidence="2">Multi-pass membrane protein</topology>
    </subcellularLocation>
</comment>
<feature type="transmembrane region" description="Helical" evidence="12">
    <location>
        <begin position="1059"/>
        <end position="1076"/>
    </location>
</feature>
<evidence type="ECO:0000256" key="7">
    <source>
        <dbReference type="ARBA" id="ARBA00022801"/>
    </source>
</evidence>
<dbReference type="GO" id="GO:0015031">
    <property type="term" value="P:protein transport"/>
    <property type="evidence" value="ECO:0007669"/>
    <property type="project" value="UniProtKB-KW"/>
</dbReference>
<dbReference type="Pfam" id="PF07819">
    <property type="entry name" value="PGAP1"/>
    <property type="match status" value="1"/>
</dbReference>
<feature type="transmembrane region" description="Helical" evidence="12">
    <location>
        <begin position="970"/>
        <end position="991"/>
    </location>
</feature>
<feature type="transmembrane region" description="Helical" evidence="12">
    <location>
        <begin position="88"/>
        <end position="111"/>
    </location>
</feature>
<dbReference type="PANTHER" id="PTHR15495">
    <property type="entry name" value="NEGATIVE REGULATOR OF VESICLE FORMATION-RELATED"/>
    <property type="match status" value="1"/>
</dbReference>
<dbReference type="PANTHER" id="PTHR15495:SF7">
    <property type="entry name" value="GPI INOSITOL-DEACYLASE"/>
    <property type="match status" value="1"/>
</dbReference>
<feature type="transmembrane region" description="Helical" evidence="12">
    <location>
        <begin position="1035"/>
        <end position="1053"/>
    </location>
</feature>
<evidence type="ECO:0000259" key="15">
    <source>
        <dbReference type="Pfam" id="PF25140"/>
    </source>
</evidence>
<evidence type="ECO:0000256" key="11">
    <source>
        <dbReference type="ARBA" id="ARBA00023136"/>
    </source>
</evidence>
<evidence type="ECO:0000259" key="14">
    <source>
        <dbReference type="Pfam" id="PF07819"/>
    </source>
</evidence>
<feature type="region of interest" description="Disordered" evidence="13">
    <location>
        <begin position="1"/>
        <end position="80"/>
    </location>
</feature>
<dbReference type="SUPFAM" id="SSF53474">
    <property type="entry name" value="alpha/beta-Hydrolases"/>
    <property type="match status" value="1"/>
</dbReference>
<dbReference type="Pfam" id="PF25141">
    <property type="entry name" value="PGAP1_2nd"/>
    <property type="match status" value="1"/>
</dbReference>
<keyword evidence="6 12" id="KW-0812">Transmembrane</keyword>
<comment type="similarity">
    <text evidence="3 12">Belongs to the GPI inositol-deacylase family.</text>
</comment>
<keyword evidence="11 12" id="KW-0472">Membrane</keyword>
<feature type="transmembrane region" description="Helical" evidence="12">
    <location>
        <begin position="751"/>
        <end position="770"/>
    </location>
</feature>
<feature type="domain" description="GPI inositol-deacylase transmembrane" evidence="15">
    <location>
        <begin position="756"/>
        <end position="1074"/>
    </location>
</feature>
<evidence type="ECO:0000256" key="8">
    <source>
        <dbReference type="ARBA" id="ARBA00022824"/>
    </source>
</evidence>
<evidence type="ECO:0000256" key="6">
    <source>
        <dbReference type="ARBA" id="ARBA00022692"/>
    </source>
</evidence>
<feature type="compositionally biased region" description="Polar residues" evidence="13">
    <location>
        <begin position="64"/>
        <end position="77"/>
    </location>
</feature>
<gene>
    <name evidence="16" type="ORF">BDY17DRAFT_257426</name>
</gene>